<dbReference type="RefSeq" id="WP_070866270.1">
    <property type="nucleotide sequence ID" value="NZ_CP041722.1"/>
</dbReference>
<dbReference type="Gene3D" id="3.40.50.1390">
    <property type="entry name" value="Resolvase, N-terminal catalytic domain"/>
    <property type="match status" value="1"/>
</dbReference>
<dbReference type="InterPro" id="IPR038109">
    <property type="entry name" value="DNA_bind_recomb_sf"/>
</dbReference>
<organism evidence="3 4">
    <name type="scientific">Staphylococcus lugdunensis</name>
    <dbReference type="NCBI Taxonomy" id="28035"/>
    <lineage>
        <taxon>Bacteria</taxon>
        <taxon>Bacillati</taxon>
        <taxon>Bacillota</taxon>
        <taxon>Bacilli</taxon>
        <taxon>Bacillales</taxon>
        <taxon>Staphylococcaceae</taxon>
        <taxon>Staphylococcus</taxon>
    </lineage>
</organism>
<name>A0ABX6BYS2_STALU</name>
<dbReference type="EMBL" id="CP041722">
    <property type="protein sequence ID" value="QEX39701.1"/>
    <property type="molecule type" value="Genomic_DNA"/>
</dbReference>
<evidence type="ECO:0000313" key="4">
    <source>
        <dbReference type="Proteomes" id="UP000325462"/>
    </source>
</evidence>
<gene>
    <name evidence="3" type="ORF">FO454_12585</name>
</gene>
<reference evidence="3 4" key="1">
    <citation type="submission" date="2019-07" db="EMBL/GenBank/DDBJ databases">
        <title>Comparative genome analysis of staphylococcus lugdunensis shows clonal complex-dependent diversity of the putative virulence factor, ess/type vii locus.</title>
        <authorList>
            <person name="Lebeurre J."/>
            <person name="Dahyot S."/>
            <person name="Diene S."/>
            <person name="Paulay A."/>
            <person name="Aubourg M."/>
            <person name="Argemi X."/>
            <person name="Giard J.-C."/>
            <person name="Tournier I."/>
            <person name="Francois P."/>
            <person name="Pestel-Caron M."/>
        </authorList>
    </citation>
    <scope>NUCLEOTIDE SEQUENCE [LARGE SCALE GENOMIC DNA]</scope>
    <source>
        <strain evidence="3 4">SL13</strain>
    </source>
</reference>
<dbReference type="Pfam" id="PF13408">
    <property type="entry name" value="Zn_ribbon_recom"/>
    <property type="match status" value="1"/>
</dbReference>
<proteinExistence type="predicted"/>
<dbReference type="PROSITE" id="PS51736">
    <property type="entry name" value="RECOMBINASES_3"/>
    <property type="match status" value="1"/>
</dbReference>
<feature type="domain" description="Resolvase/invertase-type recombinase catalytic" evidence="1">
    <location>
        <begin position="2"/>
        <end position="147"/>
    </location>
</feature>
<dbReference type="CDD" id="cd03768">
    <property type="entry name" value="SR_ResInv"/>
    <property type="match status" value="1"/>
</dbReference>
<dbReference type="InterPro" id="IPR006119">
    <property type="entry name" value="Resolv_N"/>
</dbReference>
<dbReference type="PROSITE" id="PS51737">
    <property type="entry name" value="RECOMBINASE_DNA_BIND"/>
    <property type="match status" value="1"/>
</dbReference>
<dbReference type="InterPro" id="IPR011109">
    <property type="entry name" value="DNA_bind_recombinase_dom"/>
</dbReference>
<dbReference type="InterPro" id="IPR050639">
    <property type="entry name" value="SSR_resolvase"/>
</dbReference>
<dbReference type="Proteomes" id="UP000325462">
    <property type="component" value="Chromosome"/>
</dbReference>
<dbReference type="InterPro" id="IPR036162">
    <property type="entry name" value="Resolvase-like_N_sf"/>
</dbReference>
<feature type="domain" description="Recombinase" evidence="2">
    <location>
        <begin position="154"/>
        <end position="258"/>
    </location>
</feature>
<sequence length="460" mass="53803">MKVAIYTRVSSAEQANEGYSIHEQKKKLISYCEIHDWNEYKVFTDAGISGGSMKRPALQKLMKHLSSFDLVLVYKLDRLTRNVRDLLDMLEEFEQYNVSFKSATEVFDTTSAIGKLFITMVGAMAEWERETIRERSLFGSRAAVREGNYIREAPFCYDNIEGKLHPNEYAKVIDLIVSMFKKGISANEIARRLNSSKVHVPNKKSWNRNSLIRLMRSPVLRGHTKYGDMLIENTHEPVLSEHDYNAINNAISSKTHKSKVKHHAIFRGALVCPQCNRRLHLYAGTVKDRKGYKYDVRRYKCETCSKNKDVKNVSFNESEVENKFINLLKSYELNKFHIQKVEPVKKIEYDIDKINKQKINYTRSWSLGYIEDDEYFELMEEINATKKMIEEQTTENKQSVSKEQIQSINNFILKGWEELTIKDKEELILSTVDKIEFNFIPKDKKHKTNTLDINNIHFKF</sequence>
<dbReference type="PANTHER" id="PTHR30461:SF23">
    <property type="entry name" value="DNA RECOMBINASE-RELATED"/>
    <property type="match status" value="1"/>
</dbReference>
<keyword evidence="4" id="KW-1185">Reference proteome</keyword>
<dbReference type="SMART" id="SM00857">
    <property type="entry name" value="Resolvase"/>
    <property type="match status" value="1"/>
</dbReference>
<dbReference type="Gene3D" id="3.90.1750.20">
    <property type="entry name" value="Putative Large Serine Recombinase, Chain B, Domain 2"/>
    <property type="match status" value="1"/>
</dbReference>
<evidence type="ECO:0000259" key="1">
    <source>
        <dbReference type="PROSITE" id="PS51736"/>
    </source>
</evidence>
<evidence type="ECO:0000313" key="3">
    <source>
        <dbReference type="EMBL" id="QEX39701.1"/>
    </source>
</evidence>
<dbReference type="PANTHER" id="PTHR30461">
    <property type="entry name" value="DNA-INVERTASE FROM LAMBDOID PROPHAGE"/>
    <property type="match status" value="1"/>
</dbReference>
<accession>A0ABX6BYS2</accession>
<protein>
    <submittedName>
        <fullName evidence="3">Recombinase family protein</fullName>
    </submittedName>
</protein>
<dbReference type="Pfam" id="PF00239">
    <property type="entry name" value="Resolvase"/>
    <property type="match status" value="1"/>
</dbReference>
<dbReference type="SUPFAM" id="SSF53041">
    <property type="entry name" value="Resolvase-like"/>
    <property type="match status" value="1"/>
</dbReference>
<evidence type="ECO:0000259" key="2">
    <source>
        <dbReference type="PROSITE" id="PS51737"/>
    </source>
</evidence>
<dbReference type="InterPro" id="IPR025827">
    <property type="entry name" value="Zn_ribbon_recom_dom"/>
</dbReference>
<dbReference type="Pfam" id="PF07508">
    <property type="entry name" value="Recombinase"/>
    <property type="match status" value="1"/>
</dbReference>